<dbReference type="GO" id="GO:0033179">
    <property type="term" value="C:proton-transporting V-type ATPase, V0 domain"/>
    <property type="evidence" value="ECO:0007669"/>
    <property type="project" value="InterPro"/>
</dbReference>
<keyword evidence="11" id="KW-1185">Reference proteome</keyword>
<feature type="transmembrane region" description="Helical" evidence="9">
    <location>
        <begin position="59"/>
        <end position="75"/>
    </location>
</feature>
<evidence type="ECO:0000256" key="1">
    <source>
        <dbReference type="ARBA" id="ARBA00004127"/>
    </source>
</evidence>
<dbReference type="Pfam" id="PF05493">
    <property type="entry name" value="ATP_synt_H"/>
    <property type="match status" value="1"/>
</dbReference>
<keyword evidence="3" id="KW-0813">Transport</keyword>
<evidence type="ECO:0000256" key="9">
    <source>
        <dbReference type="SAM" id="Phobius"/>
    </source>
</evidence>
<name>A0A498IUF6_MALDO</name>
<dbReference type="Proteomes" id="UP000290289">
    <property type="component" value="Chromosome 10"/>
</dbReference>
<feature type="transmembrane region" description="Helical" evidence="9">
    <location>
        <begin position="31"/>
        <end position="47"/>
    </location>
</feature>
<dbReference type="GO" id="GO:0046961">
    <property type="term" value="F:proton-transporting ATPase activity, rotational mechanism"/>
    <property type="evidence" value="ECO:0007669"/>
    <property type="project" value="InterPro"/>
</dbReference>
<comment type="subcellular location">
    <subcellularLocation>
        <location evidence="1">Endomembrane system</location>
        <topology evidence="1">Multi-pass membrane protein</topology>
    </subcellularLocation>
</comment>
<keyword evidence="7" id="KW-0406">Ion transport</keyword>
<evidence type="ECO:0000256" key="5">
    <source>
        <dbReference type="ARBA" id="ARBA00022781"/>
    </source>
</evidence>
<dbReference type="PANTHER" id="PTHR12263:SF0">
    <property type="entry name" value="V-TYPE PROTON ATPASE SUBUNIT"/>
    <property type="match status" value="1"/>
</dbReference>
<evidence type="ECO:0000256" key="6">
    <source>
        <dbReference type="ARBA" id="ARBA00022989"/>
    </source>
</evidence>
<keyword evidence="5" id="KW-0375">Hydrogen ion transport</keyword>
<keyword evidence="6 9" id="KW-1133">Transmembrane helix</keyword>
<dbReference type="GO" id="GO:0012505">
    <property type="term" value="C:endomembrane system"/>
    <property type="evidence" value="ECO:0007669"/>
    <property type="project" value="UniProtKB-SubCell"/>
</dbReference>
<comment type="similarity">
    <text evidence="2">Belongs to the V-ATPase e1/e2 subunit family.</text>
</comment>
<reference evidence="10 11" key="1">
    <citation type="submission" date="2018-10" db="EMBL/GenBank/DDBJ databases">
        <title>A high-quality apple genome assembly.</title>
        <authorList>
            <person name="Hu J."/>
        </authorList>
    </citation>
    <scope>NUCLEOTIDE SEQUENCE [LARGE SCALE GENOMIC DNA]</scope>
    <source>
        <strain evidence="11">cv. HFTH1</strain>
        <tissue evidence="10">Young leaf</tissue>
    </source>
</reference>
<accession>A0A498IUF6</accession>
<evidence type="ECO:0000256" key="4">
    <source>
        <dbReference type="ARBA" id="ARBA00022692"/>
    </source>
</evidence>
<dbReference type="AlphaFoldDB" id="A0A498IUF6"/>
<evidence type="ECO:0008006" key="12">
    <source>
        <dbReference type="Google" id="ProtNLM"/>
    </source>
</evidence>
<sequence length="89" mass="9779">MGFVVTTLIFAMVGVIASLMVRICCGRGASANLYVLFALLASPYTSYHSGSVLLDDVCHRLLPLIFFRWAIVYLAQMKPLIVPILTEGE</sequence>
<evidence type="ECO:0000256" key="2">
    <source>
        <dbReference type="ARBA" id="ARBA00008328"/>
    </source>
</evidence>
<gene>
    <name evidence="10" type="ORF">DVH24_016898</name>
</gene>
<dbReference type="PANTHER" id="PTHR12263">
    <property type="entry name" value="VACUOLAR ATP SYNTHASE SUBUNIT H"/>
    <property type="match status" value="1"/>
</dbReference>
<dbReference type="EMBL" id="RDQH01000336">
    <property type="protein sequence ID" value="RXH85845.1"/>
    <property type="molecule type" value="Genomic_DNA"/>
</dbReference>
<evidence type="ECO:0000313" key="11">
    <source>
        <dbReference type="Proteomes" id="UP000290289"/>
    </source>
</evidence>
<protein>
    <recommendedName>
        <fullName evidence="12">EXS domain-containing protein</fullName>
    </recommendedName>
</protein>
<keyword evidence="8 9" id="KW-0472">Membrane</keyword>
<evidence type="ECO:0000256" key="7">
    <source>
        <dbReference type="ARBA" id="ARBA00023065"/>
    </source>
</evidence>
<organism evidence="10 11">
    <name type="scientific">Malus domestica</name>
    <name type="common">Apple</name>
    <name type="synonym">Pyrus malus</name>
    <dbReference type="NCBI Taxonomy" id="3750"/>
    <lineage>
        <taxon>Eukaryota</taxon>
        <taxon>Viridiplantae</taxon>
        <taxon>Streptophyta</taxon>
        <taxon>Embryophyta</taxon>
        <taxon>Tracheophyta</taxon>
        <taxon>Spermatophyta</taxon>
        <taxon>Magnoliopsida</taxon>
        <taxon>eudicotyledons</taxon>
        <taxon>Gunneridae</taxon>
        <taxon>Pentapetalae</taxon>
        <taxon>rosids</taxon>
        <taxon>fabids</taxon>
        <taxon>Rosales</taxon>
        <taxon>Rosaceae</taxon>
        <taxon>Amygdaloideae</taxon>
        <taxon>Maleae</taxon>
        <taxon>Malus</taxon>
    </lineage>
</organism>
<evidence type="ECO:0000313" key="10">
    <source>
        <dbReference type="EMBL" id="RXH85845.1"/>
    </source>
</evidence>
<proteinExistence type="inferred from homology"/>
<comment type="caution">
    <text evidence="10">The sequence shown here is derived from an EMBL/GenBank/DDBJ whole genome shotgun (WGS) entry which is preliminary data.</text>
</comment>
<evidence type="ECO:0000256" key="8">
    <source>
        <dbReference type="ARBA" id="ARBA00023136"/>
    </source>
</evidence>
<dbReference type="InterPro" id="IPR008389">
    <property type="entry name" value="ATPase_V0-cplx_e1/e2_su"/>
</dbReference>
<feature type="transmembrane region" description="Helical" evidence="9">
    <location>
        <begin position="6"/>
        <end position="24"/>
    </location>
</feature>
<keyword evidence="4 9" id="KW-0812">Transmembrane</keyword>
<dbReference type="STRING" id="3750.A0A498IUF6"/>
<evidence type="ECO:0000256" key="3">
    <source>
        <dbReference type="ARBA" id="ARBA00022448"/>
    </source>
</evidence>